<dbReference type="Proteomes" id="UP000008312">
    <property type="component" value="Unassembled WGS sequence"/>
</dbReference>
<dbReference type="Gene3D" id="3.90.550.10">
    <property type="entry name" value="Spore Coat Polysaccharide Biosynthesis Protein SpsA, Chain A"/>
    <property type="match status" value="1"/>
</dbReference>
<dbReference type="PANTHER" id="PTHR45989">
    <property type="entry name" value="TRANSLATION INITIATION FACTOR EIF-2B SUBUNIT GAMMA"/>
    <property type="match status" value="1"/>
</dbReference>
<dbReference type="EMBL" id="FN668638">
    <property type="protein sequence ID" value="CBK19799.2"/>
    <property type="molecule type" value="Genomic_DNA"/>
</dbReference>
<accession>D8LVG0</accession>
<proteinExistence type="inferred from homology"/>
<dbReference type="GO" id="GO:0005851">
    <property type="term" value="C:eukaryotic translation initiation factor 2B complex"/>
    <property type="evidence" value="ECO:0007669"/>
    <property type="project" value="TreeGrafter"/>
</dbReference>
<dbReference type="RefSeq" id="XP_012893847.1">
    <property type="nucleotide sequence ID" value="XM_013038393.1"/>
</dbReference>
<evidence type="ECO:0000313" key="9">
    <source>
        <dbReference type="EMBL" id="CBK19799.2"/>
    </source>
</evidence>
<sequence>MKYVRDKARLTYVVEFFKALLFDKVSIICRDDVERTQVVVCTEGLESFVDIVCFENSKGTYDTLRQMVPSIKSDCIVVTSNFNLHLNLHDIANVYRRKECACLFVLEQLKDHTTAKDGANPVYGITSDHHIISYADLLSRSNSLNIPHSLLIDYPSFCLYTNLHDCECYFMSKVMLQLLDTVQAIDDFKADFLSVMIRRQHYYMLDTKYTSMRDIIKSEANAHIFRSSRELVIRAYLL</sequence>
<reference evidence="9" key="1">
    <citation type="submission" date="2010-02" db="EMBL/GenBank/DDBJ databases">
        <title>Sequencing and annotation of the Blastocystis hominis genome.</title>
        <authorList>
            <person name="Wincker P."/>
        </authorList>
    </citation>
    <scope>NUCLEOTIDE SEQUENCE</scope>
    <source>
        <strain evidence="9">Singapore isolate B</strain>
    </source>
</reference>
<dbReference type="InterPro" id="IPR051960">
    <property type="entry name" value="eIF2B_gamma"/>
</dbReference>
<evidence type="ECO:0000256" key="1">
    <source>
        <dbReference type="ARBA" id="ARBA00004514"/>
    </source>
</evidence>
<comment type="subcellular location">
    <subcellularLocation>
        <location evidence="1">Cytoplasm</location>
        <location evidence="1">Cytosol</location>
    </subcellularLocation>
</comment>
<comment type="subunit">
    <text evidence="8">Component of the translation initiation factor 2B (eIF2B) complex which is a heterodecamer of two sets of five different subunits: alpha, beta, gamma, delta and epsilon. Subunits alpha, beta and delta comprise a regulatory subcomplex and subunits epsilon and gamma comprise a catalytic subcomplex. Within the complex, the hexameric regulatory complex resides at the center, with the two heterodimeric catalytic subcomplexes bound on opposite sides.</text>
</comment>
<evidence type="ECO:0000256" key="8">
    <source>
        <dbReference type="ARBA" id="ARBA00046432"/>
    </source>
</evidence>
<evidence type="ECO:0000256" key="7">
    <source>
        <dbReference type="ARBA" id="ARBA00044229"/>
    </source>
</evidence>
<evidence type="ECO:0000313" key="10">
    <source>
        <dbReference type="Proteomes" id="UP000008312"/>
    </source>
</evidence>
<keyword evidence="3" id="KW-0963">Cytoplasm</keyword>
<evidence type="ECO:0000256" key="4">
    <source>
        <dbReference type="ARBA" id="ARBA00022540"/>
    </source>
</evidence>
<dbReference type="GeneID" id="24917530"/>
<gene>
    <name evidence="9" type="ORF">GSBLH_T00000213001</name>
</gene>
<name>D8LVG0_BLAHO</name>
<evidence type="ECO:0000256" key="3">
    <source>
        <dbReference type="ARBA" id="ARBA00022490"/>
    </source>
</evidence>
<dbReference type="GO" id="GO:0002183">
    <property type="term" value="P:cytoplasmic translational initiation"/>
    <property type="evidence" value="ECO:0007669"/>
    <property type="project" value="TreeGrafter"/>
</dbReference>
<dbReference type="GO" id="GO:0005829">
    <property type="term" value="C:cytosol"/>
    <property type="evidence" value="ECO:0007669"/>
    <property type="project" value="UniProtKB-SubCell"/>
</dbReference>
<keyword evidence="10" id="KW-1185">Reference proteome</keyword>
<evidence type="ECO:0000256" key="6">
    <source>
        <dbReference type="ARBA" id="ARBA00044196"/>
    </source>
</evidence>
<organism evidence="9">
    <name type="scientific">Blastocystis hominis</name>
    <dbReference type="NCBI Taxonomy" id="12968"/>
    <lineage>
        <taxon>Eukaryota</taxon>
        <taxon>Sar</taxon>
        <taxon>Stramenopiles</taxon>
        <taxon>Bigyra</taxon>
        <taxon>Opalozoa</taxon>
        <taxon>Opalinata</taxon>
        <taxon>Blastocystidae</taxon>
        <taxon>Blastocystis</taxon>
    </lineage>
</organism>
<comment type="similarity">
    <text evidence="2">Belongs to the eIF-2B gamma/epsilon subunits family.</text>
</comment>
<dbReference type="GO" id="GO:0003743">
    <property type="term" value="F:translation initiation factor activity"/>
    <property type="evidence" value="ECO:0007669"/>
    <property type="project" value="UniProtKB-KW"/>
</dbReference>
<dbReference type="PANTHER" id="PTHR45989:SF1">
    <property type="entry name" value="TRANSLATION INITIATION FACTOR EIF-2B SUBUNIT GAMMA"/>
    <property type="match status" value="1"/>
</dbReference>
<keyword evidence="5" id="KW-0648">Protein biosynthesis</keyword>
<dbReference type="InterPro" id="IPR029044">
    <property type="entry name" value="Nucleotide-diphossugar_trans"/>
</dbReference>
<dbReference type="GO" id="GO:0005085">
    <property type="term" value="F:guanyl-nucleotide exchange factor activity"/>
    <property type="evidence" value="ECO:0007669"/>
    <property type="project" value="TreeGrafter"/>
</dbReference>
<dbReference type="InParanoid" id="D8LVG0"/>
<protein>
    <recommendedName>
        <fullName evidence="6">Translation initiation factor eIF2B subunit gamma</fullName>
    </recommendedName>
    <alternativeName>
        <fullName evidence="7">eIF2B GDP-GTP exchange factor subunit gamma</fullName>
    </alternativeName>
</protein>
<dbReference type="OrthoDB" id="10250549at2759"/>
<evidence type="ECO:0000256" key="5">
    <source>
        <dbReference type="ARBA" id="ARBA00022917"/>
    </source>
</evidence>
<evidence type="ECO:0000256" key="2">
    <source>
        <dbReference type="ARBA" id="ARBA00007878"/>
    </source>
</evidence>
<dbReference type="AlphaFoldDB" id="D8LVG0"/>
<keyword evidence="4" id="KW-0396">Initiation factor</keyword>